<keyword evidence="3" id="KW-0862">Zinc</keyword>
<evidence type="ECO:0000256" key="3">
    <source>
        <dbReference type="ARBA" id="ARBA00022833"/>
    </source>
</evidence>
<evidence type="ECO:0000256" key="2">
    <source>
        <dbReference type="ARBA" id="ARBA00022771"/>
    </source>
</evidence>
<dbReference type="Proteomes" id="UP001295469">
    <property type="component" value="Chromosome A06"/>
</dbReference>
<evidence type="ECO:0000256" key="1">
    <source>
        <dbReference type="ARBA" id="ARBA00022723"/>
    </source>
</evidence>
<evidence type="ECO:0000256" key="4">
    <source>
        <dbReference type="PROSITE-ProRule" id="PRU00027"/>
    </source>
</evidence>
<evidence type="ECO:0000313" key="7">
    <source>
        <dbReference type="EMBL" id="CAF2085120.1"/>
    </source>
</evidence>
<proteinExistence type="predicted"/>
<feature type="compositionally biased region" description="Polar residues" evidence="5">
    <location>
        <begin position="1"/>
        <end position="22"/>
    </location>
</feature>
<accession>A0A816SV68</accession>
<dbReference type="InterPro" id="IPR003656">
    <property type="entry name" value="Znf_BED"/>
</dbReference>
<feature type="domain" description="BED-type" evidence="6">
    <location>
        <begin position="25"/>
        <end position="82"/>
    </location>
</feature>
<dbReference type="GO" id="GO:0003677">
    <property type="term" value="F:DNA binding"/>
    <property type="evidence" value="ECO:0007669"/>
    <property type="project" value="InterPro"/>
</dbReference>
<evidence type="ECO:0000256" key="5">
    <source>
        <dbReference type="SAM" id="MobiDB-lite"/>
    </source>
</evidence>
<gene>
    <name evidence="7" type="ORF">DARMORV10_A06P18920.1</name>
</gene>
<organism evidence="7">
    <name type="scientific">Brassica napus</name>
    <name type="common">Rape</name>
    <dbReference type="NCBI Taxonomy" id="3708"/>
    <lineage>
        <taxon>Eukaryota</taxon>
        <taxon>Viridiplantae</taxon>
        <taxon>Streptophyta</taxon>
        <taxon>Embryophyta</taxon>
        <taxon>Tracheophyta</taxon>
        <taxon>Spermatophyta</taxon>
        <taxon>Magnoliopsida</taxon>
        <taxon>eudicotyledons</taxon>
        <taxon>Gunneridae</taxon>
        <taxon>Pentapetalae</taxon>
        <taxon>rosids</taxon>
        <taxon>malvids</taxon>
        <taxon>Brassicales</taxon>
        <taxon>Brassicaceae</taxon>
        <taxon>Brassiceae</taxon>
        <taxon>Brassica</taxon>
    </lineage>
</organism>
<feature type="region of interest" description="Disordered" evidence="5">
    <location>
        <begin position="1"/>
        <end position="28"/>
    </location>
</feature>
<dbReference type="InterPro" id="IPR052957">
    <property type="entry name" value="Auxin_embryo_med"/>
</dbReference>
<dbReference type="Gene3D" id="3.30.565.10">
    <property type="entry name" value="Histidine kinase-like ATPase, C-terminal domain"/>
    <property type="match status" value="1"/>
</dbReference>
<dbReference type="EMBL" id="HG994360">
    <property type="protein sequence ID" value="CAF2085120.1"/>
    <property type="molecule type" value="Genomic_DNA"/>
</dbReference>
<dbReference type="InterPro" id="IPR036890">
    <property type="entry name" value="HATPase_C_sf"/>
</dbReference>
<keyword evidence="2 4" id="KW-0863">Zinc-finger</keyword>
<dbReference type="PROSITE" id="PS50808">
    <property type="entry name" value="ZF_BED"/>
    <property type="match status" value="1"/>
</dbReference>
<dbReference type="SUPFAM" id="SSF55874">
    <property type="entry name" value="ATPase domain of HSP90 chaperone/DNA topoisomerase II/histidine kinase"/>
    <property type="match status" value="1"/>
</dbReference>
<evidence type="ECO:0000259" key="6">
    <source>
        <dbReference type="PROSITE" id="PS50808"/>
    </source>
</evidence>
<dbReference type="GO" id="GO:0008270">
    <property type="term" value="F:zinc ion binding"/>
    <property type="evidence" value="ECO:0007669"/>
    <property type="project" value="UniProtKB-KW"/>
</dbReference>
<keyword evidence="1" id="KW-0479">Metal-binding</keyword>
<dbReference type="PANTHER" id="PTHR32387">
    <property type="entry name" value="WU:FJ29H11"/>
    <property type="match status" value="1"/>
</dbReference>
<name>A0A816SV68_BRANA</name>
<reference evidence="7" key="1">
    <citation type="submission" date="2021-01" db="EMBL/GenBank/DDBJ databases">
        <authorList>
            <consortium name="Genoscope - CEA"/>
            <person name="William W."/>
        </authorList>
    </citation>
    <scope>NUCLEOTIDE SEQUENCE</scope>
</reference>
<sequence>METNSTVSNTKQDKSSQGSNPRSNRKQDLTWNYVSEAVDSKGKKVTACNFCGKQYAGISSMKQHLAGLNQSKTACKEVSSEVRDSIVKSMKENNKEKTKEKIVVDLEMTDYEVKDGQSSQQSCTSQSRKRKYVWSCFGTRVSHHRLLQLSLESSLSFVPHPLTLFRSSHHTQREATPGKEKMAESAKQHIDRIRRTKFSIGGDENPLTEDLHQAVKNLSAELYAKDVHFLMELIQNAEDNEYPEGVDPSLEFVITSDDITATGAPATLLIFNNEKGFSDKNIESICSVGRSTKKGNRKRGYIGEKGTIRPQIQNSTFKRPLSLHMCVLFQSLAGIGFKSVFLITSQPYIFSNGYQIRFNEAPCSHCSLGYIVPEWVDQHPSLVDIQRIYGSGSSLPTTTIILPLKSDKVDPVKEQLSNVHPEVLLFLSKIKNLSIREHCQDPNLSTVNSIGIITETDFMTRKSIDAESYTIHLSASETDTEKQCSYYMWRQKFPVKNENRVERRTEVQDWVITLAFPLGERLSRGNTSPGIYAFLPTEMITNFPFIIQADFILASSREIILLDDIWNQGILSCVPLAFVNAFTTLVKKTDAPISSLLSTFRFLPVTQSSYAKLNIVRDSIRDRICAEEIVPSVSHLGQKFFHKPCEVGRLIPAFSDILEKARREGAGLKNISSHGVYILDSSFDKKENDNVLDFLSLREVSNEWYSKCIQGCDLVTSVSESTYVEILLFVAQNWEPRFKNTNMVKVPLIKYHVQKGASLLSSLEDLSPRTLCLVAEKNHSWLLDWNGEFRCMSDYVFLPQATKKALNASRSTNMEVIRNWLGEKITLMDLSVSLYAQCLLRSLKKDNRLVVAYAHFLHHSITKGFLSDEEAKKCCEEMPLVDNYGNVKTSTFGVLVPASAGKWVSLITGSNPWRQDGYIELWEEYMTSGMFAGVRSKQRELLGFLKEYAKAGDVPEVAPPNAALPALSGALQKQNVFLLLEWINSHRNSLPPKFIDSVKGGSWLRTKMNGSYDYRPPCQSFYHTASWGGVLKKGSVLVDVPLVDRSFYGKKIESYTEELKTAGVMFEFSEACAFVGDHLMSLAGTSSLSRENVFSILKFIRNLREKLLSPDDFVTSIKGRPWLKTSSGDRSPEGAVLFSEEWKAASLISEIPFVDGDVYGESEISGFKEELKLLGVVVEFPNNHGLIVSHLKPEKLNYLTADAMILLLECIRNLTSQHLVDSLRSSQCLKTKGGYKSPAECFISDPDQTFFLTVFDDVFPLVDDSFYGSRISSYKKELEQIGVVVQVEEAVKAFVRTFKQKATSTSLTRENALSLLSFYKKMMGSDHKFPEEVMKSYTELQWLQTTLGDFRAPKECILFCSEWEPLRLIANLPFIDDTTKWYGKSIHSYKKELRSLGVTVELKQGVNHLVSSLSLPDESSSITPSSVLSLLECVTFLIEDGRKLTQEFLDKVSVRWLKTQAGYNSPKECLWFDKSWELEPCDGPFIDEKYYGSKLKSFKRELIEVGVVDDPDKASQLLATHVYTHSDSDAVSRIYRFLSKTEWKQEKDSSSSSGRIWIPRDEKWADVSSCVVSDKDKLFGSHLNVLENHYKSYDLLVFFSSAFNVRITPSVEDYCALWKDWERTKERLSNHECCAFWSFLVRHGISEDLLSESFSRLPVKTTDSSNDEEGILLSSKSDVFIADDLLLKDLFIDSPVFVWYPTPSNPRLSQTKLMELYRKIGVKDISKCVETAEAKLTDRTKVKKQEKSLIGPGLVRLVLGFLSDPSLEIEAEERSRIIESLVSLSVLQTPETISTDYTLTLPSKGEKLVAKAKKVMRWEREEGVVYAEKMKKSCGKRKVLEHATCFAEVIAKGVMSGREDLIERLSELVKMAYLVEFDEEALEFLMKSKNLEVYEEDEKLISDAFSLK</sequence>
<protein>
    <submittedName>
        <fullName evidence="7">(rape) hypothetical protein</fullName>
    </submittedName>
</protein>
<dbReference type="PANTHER" id="PTHR32387:SF14">
    <property type="entry name" value="PROTEIN NO VEIN C-TERMINAL DOMAIN-CONTAINING PROTEIN"/>
    <property type="match status" value="1"/>
</dbReference>